<accession>A0ABT6UJR9</accession>
<feature type="transmembrane region" description="Helical" evidence="1">
    <location>
        <begin position="83"/>
        <end position="102"/>
    </location>
</feature>
<feature type="transmembrane region" description="Helical" evidence="1">
    <location>
        <begin position="15"/>
        <end position="34"/>
    </location>
</feature>
<proteinExistence type="predicted"/>
<keyword evidence="4" id="KW-1185">Reference proteome</keyword>
<protein>
    <submittedName>
        <fullName evidence="3">Urate hydroxylase PuuD</fullName>
    </submittedName>
</protein>
<comment type="caution">
    <text evidence="3">The sequence shown here is derived from an EMBL/GenBank/DDBJ whole genome shotgun (WGS) entry which is preliminary data.</text>
</comment>
<keyword evidence="1" id="KW-0812">Transmembrane</keyword>
<dbReference type="Pfam" id="PF06181">
    <property type="entry name" value="Urate_ox_N"/>
    <property type="match status" value="1"/>
</dbReference>
<dbReference type="Proteomes" id="UP001229025">
    <property type="component" value="Unassembled WGS sequence"/>
</dbReference>
<dbReference type="GeneID" id="97326280"/>
<sequence>MSAYLLDWAMLLTRWLHVMAGIAWIGASFFFIWLDNRRKPAAHAVDGRPGGELWAVHGGGLYHLFRHDGVSETLPSEIHWFKWEAYVTWLSGMGLFTLIYLLQPHAYLIDPRVFEMSGTLAVCSALGVLVGGWLGYEALCRSPFKRHAGALFVAVGVWLTLAAWVATELFSGRAAFLLMGALMGSIMAGNVFNVIIPGQKALLAAAQRGETPDPIHGQRAKQRSVHNTFITLPAVLMMISNHYPLLYANDYRLGVILLLLVTGGLIRIATVDHHKGVKRLWVPVGAVLALIGVILLCAPRSQTAPATAETSAPSVTVAASSAADNEAPGENQALRDKVSHIVEQRCAGCHSDTPNLIGLTAPAAGVAFNGWDDIQRQAMRIHQRTVVDKSMPLANMTQMTDAERQMLDDWWQATRDTLRGDG</sequence>
<evidence type="ECO:0000256" key="1">
    <source>
        <dbReference type="SAM" id="Phobius"/>
    </source>
</evidence>
<reference evidence="4" key="2">
    <citation type="submission" date="2023-07" db="EMBL/GenBank/DDBJ databases">
        <title>Genome-based characterization of strain KMM 296 and proposal for reclassification of Cobetia litoralis and Cobetia pacifica, and emended description of the species Cobetia amphilecti and Cobetia marina.</title>
        <authorList>
            <person name="Balabanova L."/>
            <person name="Nedashkovskaya O."/>
        </authorList>
    </citation>
    <scope>NUCLEOTIDE SEQUENCE [LARGE SCALE GENOMIC DNA]</scope>
    <source>
        <strain evidence="4">NRIC 0815</strain>
    </source>
</reference>
<feature type="transmembrane region" description="Helical" evidence="1">
    <location>
        <begin position="251"/>
        <end position="268"/>
    </location>
</feature>
<evidence type="ECO:0000313" key="3">
    <source>
        <dbReference type="EMBL" id="MDI5882955.1"/>
    </source>
</evidence>
<organism evidence="3 4">
    <name type="scientific">Cobetia amphilecti</name>
    <dbReference type="NCBI Taxonomy" id="1055104"/>
    <lineage>
        <taxon>Bacteria</taxon>
        <taxon>Pseudomonadati</taxon>
        <taxon>Pseudomonadota</taxon>
        <taxon>Gammaproteobacteria</taxon>
        <taxon>Oceanospirillales</taxon>
        <taxon>Halomonadaceae</taxon>
        <taxon>Cobetia</taxon>
    </lineage>
</organism>
<gene>
    <name evidence="3" type="ORF">QLT01_01135</name>
</gene>
<dbReference type="EMBL" id="JASCSA010000001">
    <property type="protein sequence ID" value="MDI5882955.1"/>
    <property type="molecule type" value="Genomic_DNA"/>
</dbReference>
<dbReference type="SUPFAM" id="SSF46626">
    <property type="entry name" value="Cytochrome c"/>
    <property type="match status" value="1"/>
</dbReference>
<keyword evidence="1" id="KW-1133">Transmembrane helix</keyword>
<dbReference type="RefSeq" id="WP_153635691.1">
    <property type="nucleotide sequence ID" value="NZ_CP136695.1"/>
</dbReference>
<feature type="domain" description="Urate oxidase N-terminal" evidence="2">
    <location>
        <begin position="3"/>
        <end position="296"/>
    </location>
</feature>
<reference evidence="3 4" key="1">
    <citation type="submission" date="2023-04" db="EMBL/GenBank/DDBJ databases">
        <authorList>
            <person name="Otstavnykh N."/>
            <person name="Seitkalieva A."/>
            <person name="Bystritskaya E."/>
        </authorList>
    </citation>
    <scope>NUCLEOTIDE SEQUENCE [LARGE SCALE GENOMIC DNA]</scope>
    <source>
        <strain evidence="3 4">NRIC 0815</strain>
    </source>
</reference>
<dbReference type="InterPro" id="IPR036909">
    <property type="entry name" value="Cyt_c-like_dom_sf"/>
</dbReference>
<name>A0ABT6UJR9_9GAMM</name>
<evidence type="ECO:0000259" key="2">
    <source>
        <dbReference type="Pfam" id="PF06181"/>
    </source>
</evidence>
<feature type="transmembrane region" description="Helical" evidence="1">
    <location>
        <begin position="148"/>
        <end position="167"/>
    </location>
</feature>
<keyword evidence="1" id="KW-0472">Membrane</keyword>
<evidence type="ECO:0000313" key="4">
    <source>
        <dbReference type="Proteomes" id="UP001229025"/>
    </source>
</evidence>
<feature type="transmembrane region" description="Helical" evidence="1">
    <location>
        <begin position="114"/>
        <end position="136"/>
    </location>
</feature>
<feature type="transmembrane region" description="Helical" evidence="1">
    <location>
        <begin position="280"/>
        <end position="296"/>
    </location>
</feature>
<dbReference type="InterPro" id="IPR010389">
    <property type="entry name" value="Urate_ox_N"/>
</dbReference>
<feature type="transmembrane region" description="Helical" evidence="1">
    <location>
        <begin position="173"/>
        <end position="196"/>
    </location>
</feature>